<evidence type="ECO:0000313" key="2">
    <source>
        <dbReference type="EMBL" id="KAF8478159.1"/>
    </source>
</evidence>
<dbReference type="AlphaFoldDB" id="A0A9P5T6N5"/>
<dbReference type="Proteomes" id="UP000759537">
    <property type="component" value="Unassembled WGS sequence"/>
</dbReference>
<feature type="transmembrane region" description="Helical" evidence="1">
    <location>
        <begin position="160"/>
        <end position="184"/>
    </location>
</feature>
<reference evidence="2" key="2">
    <citation type="journal article" date="2020" name="Nat. Commun.">
        <title>Large-scale genome sequencing of mycorrhizal fungi provides insights into the early evolution of symbiotic traits.</title>
        <authorList>
            <person name="Miyauchi S."/>
            <person name="Kiss E."/>
            <person name="Kuo A."/>
            <person name="Drula E."/>
            <person name="Kohler A."/>
            <person name="Sanchez-Garcia M."/>
            <person name="Morin E."/>
            <person name="Andreopoulos B."/>
            <person name="Barry K.W."/>
            <person name="Bonito G."/>
            <person name="Buee M."/>
            <person name="Carver A."/>
            <person name="Chen C."/>
            <person name="Cichocki N."/>
            <person name="Clum A."/>
            <person name="Culley D."/>
            <person name="Crous P.W."/>
            <person name="Fauchery L."/>
            <person name="Girlanda M."/>
            <person name="Hayes R.D."/>
            <person name="Keri Z."/>
            <person name="LaButti K."/>
            <person name="Lipzen A."/>
            <person name="Lombard V."/>
            <person name="Magnuson J."/>
            <person name="Maillard F."/>
            <person name="Murat C."/>
            <person name="Nolan M."/>
            <person name="Ohm R.A."/>
            <person name="Pangilinan J."/>
            <person name="Pereira M.F."/>
            <person name="Perotto S."/>
            <person name="Peter M."/>
            <person name="Pfister S."/>
            <person name="Riley R."/>
            <person name="Sitrit Y."/>
            <person name="Stielow J.B."/>
            <person name="Szollosi G."/>
            <person name="Zifcakova L."/>
            <person name="Stursova M."/>
            <person name="Spatafora J.W."/>
            <person name="Tedersoo L."/>
            <person name="Vaario L.M."/>
            <person name="Yamada A."/>
            <person name="Yan M."/>
            <person name="Wang P."/>
            <person name="Xu J."/>
            <person name="Bruns T."/>
            <person name="Baldrian P."/>
            <person name="Vilgalys R."/>
            <person name="Dunand C."/>
            <person name="Henrissat B."/>
            <person name="Grigoriev I.V."/>
            <person name="Hibbett D."/>
            <person name="Nagy L.G."/>
            <person name="Martin F.M."/>
        </authorList>
    </citation>
    <scope>NUCLEOTIDE SEQUENCE</scope>
    <source>
        <strain evidence="2">Prilba</strain>
    </source>
</reference>
<name>A0A9P5T6N5_9AGAM</name>
<protein>
    <submittedName>
        <fullName evidence="2">Uncharacterized protein</fullName>
    </submittedName>
</protein>
<evidence type="ECO:0000313" key="3">
    <source>
        <dbReference type="Proteomes" id="UP000759537"/>
    </source>
</evidence>
<sequence length="342" mass="38173">MSTPVCQTVSANTDVLGIGIRINFYSTMLLLAIIPQTPNTNELLNTLYITAGTSGFGLLLTAIIQTALHRLSLFHALFILHILFFLGTGVSPMGKYHWARSRIAMGVLLQYTSVVSFTAWGLYLWVHVKDFGSQPECNHQIKYVLFFVTVRATAPWLRGLWIAALVFSAVVLMVFFGLMAWTLFSMKRMERAELKGTMLARRSTLTAEASEKAWYRSANFPLLGSAIYSTIMLELTVARNAANVLSDGTNIGRGVVQVDDAWEFGQVLSVVMIFANVNEIIHFLLGLYSRWRHGETEETTQGSELELQEQPTTAVRAAPGLSYSRTYTRTHTTSRISGDIWN</sequence>
<evidence type="ECO:0000256" key="1">
    <source>
        <dbReference type="SAM" id="Phobius"/>
    </source>
</evidence>
<feature type="transmembrane region" description="Helical" evidence="1">
    <location>
        <begin position="103"/>
        <end position="126"/>
    </location>
</feature>
<keyword evidence="1" id="KW-0812">Transmembrane</keyword>
<keyword evidence="1" id="KW-1133">Transmembrane helix</keyword>
<keyword evidence="1" id="KW-0472">Membrane</keyword>
<dbReference type="OrthoDB" id="5427664at2759"/>
<feature type="transmembrane region" description="Helical" evidence="1">
    <location>
        <begin position="15"/>
        <end position="34"/>
    </location>
</feature>
<proteinExistence type="predicted"/>
<dbReference type="EMBL" id="WHVB01000012">
    <property type="protein sequence ID" value="KAF8478159.1"/>
    <property type="molecule type" value="Genomic_DNA"/>
</dbReference>
<reference evidence="2" key="1">
    <citation type="submission" date="2019-10" db="EMBL/GenBank/DDBJ databases">
        <authorList>
            <consortium name="DOE Joint Genome Institute"/>
            <person name="Kuo A."/>
            <person name="Miyauchi S."/>
            <person name="Kiss E."/>
            <person name="Drula E."/>
            <person name="Kohler A."/>
            <person name="Sanchez-Garcia M."/>
            <person name="Andreopoulos B."/>
            <person name="Barry K.W."/>
            <person name="Bonito G."/>
            <person name="Buee M."/>
            <person name="Carver A."/>
            <person name="Chen C."/>
            <person name="Cichocki N."/>
            <person name="Clum A."/>
            <person name="Culley D."/>
            <person name="Crous P.W."/>
            <person name="Fauchery L."/>
            <person name="Girlanda M."/>
            <person name="Hayes R."/>
            <person name="Keri Z."/>
            <person name="LaButti K."/>
            <person name="Lipzen A."/>
            <person name="Lombard V."/>
            <person name="Magnuson J."/>
            <person name="Maillard F."/>
            <person name="Morin E."/>
            <person name="Murat C."/>
            <person name="Nolan M."/>
            <person name="Ohm R."/>
            <person name="Pangilinan J."/>
            <person name="Pereira M."/>
            <person name="Perotto S."/>
            <person name="Peter M."/>
            <person name="Riley R."/>
            <person name="Sitrit Y."/>
            <person name="Stielow B."/>
            <person name="Szollosi G."/>
            <person name="Zifcakova L."/>
            <person name="Stursova M."/>
            <person name="Spatafora J.W."/>
            <person name="Tedersoo L."/>
            <person name="Vaario L.-M."/>
            <person name="Yamada A."/>
            <person name="Yan M."/>
            <person name="Wang P."/>
            <person name="Xu J."/>
            <person name="Bruns T."/>
            <person name="Baldrian P."/>
            <person name="Vilgalys R."/>
            <person name="Henrissat B."/>
            <person name="Grigoriev I.V."/>
            <person name="Hibbett D."/>
            <person name="Nagy L.G."/>
            <person name="Martin F.M."/>
        </authorList>
    </citation>
    <scope>NUCLEOTIDE SEQUENCE</scope>
    <source>
        <strain evidence="2">Prilba</strain>
    </source>
</reference>
<feature type="transmembrane region" description="Helical" evidence="1">
    <location>
        <begin position="73"/>
        <end position="91"/>
    </location>
</feature>
<gene>
    <name evidence="2" type="ORF">DFH94DRAFT_694349</name>
</gene>
<accession>A0A9P5T6N5</accession>
<keyword evidence="3" id="KW-1185">Reference proteome</keyword>
<feature type="transmembrane region" description="Helical" evidence="1">
    <location>
        <begin position="46"/>
        <end position="67"/>
    </location>
</feature>
<comment type="caution">
    <text evidence="2">The sequence shown here is derived from an EMBL/GenBank/DDBJ whole genome shotgun (WGS) entry which is preliminary data.</text>
</comment>
<organism evidence="2 3">
    <name type="scientific">Russula ochroleuca</name>
    <dbReference type="NCBI Taxonomy" id="152965"/>
    <lineage>
        <taxon>Eukaryota</taxon>
        <taxon>Fungi</taxon>
        <taxon>Dikarya</taxon>
        <taxon>Basidiomycota</taxon>
        <taxon>Agaricomycotina</taxon>
        <taxon>Agaricomycetes</taxon>
        <taxon>Russulales</taxon>
        <taxon>Russulaceae</taxon>
        <taxon>Russula</taxon>
    </lineage>
</organism>